<dbReference type="EMBL" id="LT854253">
    <property type="protein sequence ID" value="SMR41329.1"/>
    <property type="molecule type" value="Genomic_DNA"/>
</dbReference>
<organism evidence="1 2">
    <name type="scientific">Zymoseptoria tritici ST99CH_1E4</name>
    <dbReference type="NCBI Taxonomy" id="1276532"/>
    <lineage>
        <taxon>Eukaryota</taxon>
        <taxon>Fungi</taxon>
        <taxon>Dikarya</taxon>
        <taxon>Ascomycota</taxon>
        <taxon>Pezizomycotina</taxon>
        <taxon>Dothideomycetes</taxon>
        <taxon>Dothideomycetidae</taxon>
        <taxon>Mycosphaerellales</taxon>
        <taxon>Mycosphaerellaceae</taxon>
        <taxon>Zymoseptoria</taxon>
    </lineage>
</organism>
<sequence>MSSADKDKEVQEGNAGWFEQDGYRIKAEGYDIQEATEESTNGVNASGEPFDSVEVNWNTDNEGSTDASFQEHYGITWWKIAKAPWYSPFTWELTVNVRDTYHYIFADETNTSSGISTRSPEARRRAVTAASPGGWTDLSSGPLGRFVKAGRSLGYVHQLLRHAISVLT</sequence>
<evidence type="ECO:0000313" key="2">
    <source>
        <dbReference type="Proteomes" id="UP000245764"/>
    </source>
</evidence>
<dbReference type="Proteomes" id="UP000245764">
    <property type="component" value="Chromosome 1"/>
</dbReference>
<evidence type="ECO:0000313" key="1">
    <source>
        <dbReference type="EMBL" id="SMR41329.1"/>
    </source>
</evidence>
<name>A0A2H1FJ57_ZYMTR</name>
<proteinExistence type="predicted"/>
<protein>
    <submittedName>
        <fullName evidence="1">Uncharacterized protein</fullName>
    </submittedName>
</protein>
<accession>A0A2H1FJ57</accession>
<dbReference type="AlphaFoldDB" id="A0A2H1FJ57"/>
<reference evidence="2" key="1">
    <citation type="submission" date="2017-05" db="EMBL/GenBank/DDBJ databases">
        <authorList>
            <person name="Song R."/>
            <person name="Chenine A.L."/>
            <person name="Ruprecht R.M."/>
        </authorList>
    </citation>
    <scope>NUCLEOTIDE SEQUENCE [LARGE SCALE GENOMIC DNA]</scope>
</reference>
<gene>
    <name evidence="1" type="ORF">ZT1E4_G107</name>
</gene>